<sequence>MIYLDKNEPTLKDVPDQRVVSRREKGTYQDVIPRLMGYLMKTVFGPENQRAQVKCTGISITIYHDSEYGGTDADIEVALPISWSITVGPEYDVKTLEGERVVSYIHKGPYQDVGVAHEVIHEYMTREGLSVADVCREVYLNDPNEAPVEELLTKVHSLHGLERSQEYAWTREPSDGLIMKICTRYTISTGPAPNPPPTYYRPITTNLQEAYLSYFRFVIGNVTFHADAILLDYYAITLFQ</sequence>
<evidence type="ECO:0000313" key="2">
    <source>
        <dbReference type="Proteomes" id="UP000248329"/>
    </source>
</evidence>
<organism evidence="1 2">
    <name type="scientific">Candidatus Methanogaster sp</name>
    <dbReference type="NCBI Taxonomy" id="3386292"/>
    <lineage>
        <taxon>Archaea</taxon>
        <taxon>Methanobacteriati</taxon>
        <taxon>Methanobacteriota</taxon>
        <taxon>Stenosarchaea group</taxon>
        <taxon>Methanomicrobia</taxon>
        <taxon>Methanosarcinales</taxon>
        <taxon>ANME-2 cluster</taxon>
        <taxon>Candidatus Methanogasteraceae</taxon>
        <taxon>Candidatus Methanogaster</taxon>
    </lineage>
</organism>
<comment type="caution">
    <text evidence="1">The sequence shown here is derived from an EMBL/GenBank/DDBJ whole genome shotgun (WGS) entry which is preliminary data.</text>
</comment>
<protein>
    <submittedName>
        <fullName evidence="1">Uncharacterized protein</fullName>
    </submittedName>
</protein>
<dbReference type="Proteomes" id="UP000248329">
    <property type="component" value="Unassembled WGS sequence"/>
</dbReference>
<proteinExistence type="predicted"/>
<gene>
    <name evidence="1" type="ORF">C4B59_06670</name>
</gene>
<dbReference type="EMBL" id="PQXF01000009">
    <property type="protein sequence ID" value="PXF61021.1"/>
    <property type="molecule type" value="Genomic_DNA"/>
</dbReference>
<accession>A0AC61L301</accession>
<evidence type="ECO:0000313" key="1">
    <source>
        <dbReference type="EMBL" id="PXF61021.1"/>
    </source>
</evidence>
<reference evidence="1" key="1">
    <citation type="submission" date="2018-01" db="EMBL/GenBank/DDBJ databases">
        <authorList>
            <person name="Krukenberg V."/>
        </authorList>
    </citation>
    <scope>NUCLEOTIDE SEQUENCE</scope>
    <source>
        <strain evidence="1">E20ANME2</strain>
    </source>
</reference>
<name>A0AC61L301_9EURY</name>